<comment type="caution">
    <text evidence="2">The sequence shown here is derived from an EMBL/GenBank/DDBJ whole genome shotgun (WGS) entry which is preliminary data.</text>
</comment>
<feature type="region of interest" description="Disordered" evidence="1">
    <location>
        <begin position="285"/>
        <end position="331"/>
    </location>
</feature>
<proteinExistence type="predicted"/>
<evidence type="ECO:0000313" key="2">
    <source>
        <dbReference type="EMBL" id="KAH7432521.1"/>
    </source>
</evidence>
<keyword evidence="3" id="KW-1185">Reference proteome</keyword>
<feature type="region of interest" description="Disordered" evidence="1">
    <location>
        <begin position="1"/>
        <end position="20"/>
    </location>
</feature>
<accession>A0A8T2U8E9</accession>
<evidence type="ECO:0000313" key="3">
    <source>
        <dbReference type="Proteomes" id="UP000825935"/>
    </source>
</evidence>
<organism evidence="2 3">
    <name type="scientific">Ceratopteris richardii</name>
    <name type="common">Triangle waterfern</name>
    <dbReference type="NCBI Taxonomy" id="49495"/>
    <lineage>
        <taxon>Eukaryota</taxon>
        <taxon>Viridiplantae</taxon>
        <taxon>Streptophyta</taxon>
        <taxon>Embryophyta</taxon>
        <taxon>Tracheophyta</taxon>
        <taxon>Polypodiopsida</taxon>
        <taxon>Polypodiidae</taxon>
        <taxon>Polypodiales</taxon>
        <taxon>Pteridineae</taxon>
        <taxon>Pteridaceae</taxon>
        <taxon>Parkerioideae</taxon>
        <taxon>Ceratopteris</taxon>
    </lineage>
</organism>
<feature type="compositionally biased region" description="Polar residues" evidence="1">
    <location>
        <begin position="214"/>
        <end position="225"/>
    </location>
</feature>
<feature type="region of interest" description="Disordered" evidence="1">
    <location>
        <begin position="205"/>
        <end position="256"/>
    </location>
</feature>
<dbReference type="EMBL" id="CM035412">
    <property type="protein sequence ID" value="KAH7432521.1"/>
    <property type="molecule type" value="Genomic_DNA"/>
</dbReference>
<protein>
    <submittedName>
        <fullName evidence="2">Uncharacterized protein</fullName>
    </submittedName>
</protein>
<reference evidence="2" key="1">
    <citation type="submission" date="2021-08" db="EMBL/GenBank/DDBJ databases">
        <title>WGS assembly of Ceratopteris richardii.</title>
        <authorList>
            <person name="Marchant D.B."/>
            <person name="Chen G."/>
            <person name="Jenkins J."/>
            <person name="Shu S."/>
            <person name="Leebens-Mack J."/>
            <person name="Grimwood J."/>
            <person name="Schmutz J."/>
            <person name="Soltis P."/>
            <person name="Soltis D."/>
            <person name="Chen Z.-H."/>
        </authorList>
    </citation>
    <scope>NUCLEOTIDE SEQUENCE</scope>
    <source>
        <strain evidence="2">Whitten #5841</strain>
        <tissue evidence="2">Leaf</tissue>
    </source>
</reference>
<dbReference type="Proteomes" id="UP000825935">
    <property type="component" value="Chromosome 7"/>
</dbReference>
<name>A0A8T2U8E9_CERRI</name>
<sequence length="411" mass="45043">MPARGTTKNSAHNGVPDMVNHYRRASRTQRRGAVYGSVSRQSIKISYTRRKGRPAVRAAAKAAASAAADAAKAEAEEEEEERSLSLSGETCKRRRRTRRRMTRWSPLQEQEFSKLILQFKTEHGCFPGSQFWASKSVWKGAGFRRRVPPLRLREKARRLQDRYLHICSGLNAKQITPAVEKTYNIWSLILQDEIAPSFPLQRTPINRVVENPNPRAQATGSTTDTKQPKVKQKRTAGRLDSASEKPKTCTGAQAGVFNPNDKTPSCDHVKTCDLTAAGLVSSNMQRRKQVAGQEGNVDVGASSKRSWKNPTDRAEQSDGQVTGGAKAPPLRVDKAGTGDHGGFATGKTPWDCIAGLDESAIASLARSTIRLAEANLSTTSTTQLLASTTHKLAQVLESHHSPVHFPSQRTS</sequence>
<dbReference type="EMBL" id="CM035412">
    <property type="protein sequence ID" value="KAH7432522.1"/>
    <property type="molecule type" value="Genomic_DNA"/>
</dbReference>
<feature type="compositionally biased region" description="Polar residues" evidence="1">
    <location>
        <begin position="1"/>
        <end position="12"/>
    </location>
</feature>
<evidence type="ECO:0000256" key="1">
    <source>
        <dbReference type="SAM" id="MobiDB-lite"/>
    </source>
</evidence>
<dbReference type="AlphaFoldDB" id="A0A8T2U8E9"/>
<gene>
    <name evidence="2" type="ORF">KP509_07G026300</name>
</gene>